<gene>
    <name evidence="2" type="ORF">RGQ15_08640</name>
</gene>
<feature type="chain" id="PRO_5045450252" evidence="1">
    <location>
        <begin position="23"/>
        <end position="208"/>
    </location>
</feature>
<protein>
    <submittedName>
        <fullName evidence="2">Uncharacterized protein</fullName>
    </submittedName>
</protein>
<reference evidence="3" key="1">
    <citation type="submission" date="2023-07" db="EMBL/GenBank/DDBJ databases">
        <title>Paracoccus sp. MBLB3053 whole genome sequence.</title>
        <authorList>
            <person name="Hwang C.Y."/>
            <person name="Cho E.-S."/>
            <person name="Seo M.-J."/>
        </authorList>
    </citation>
    <scope>NUCLEOTIDE SEQUENCE [LARGE SCALE GENOMIC DNA]</scope>
    <source>
        <strain evidence="3">MBLB3053</strain>
    </source>
</reference>
<organism evidence="2 3">
    <name type="scientific">Paracoccus aurantius</name>
    <dbReference type="NCBI Taxonomy" id="3073814"/>
    <lineage>
        <taxon>Bacteria</taxon>
        <taxon>Pseudomonadati</taxon>
        <taxon>Pseudomonadota</taxon>
        <taxon>Alphaproteobacteria</taxon>
        <taxon>Rhodobacterales</taxon>
        <taxon>Paracoccaceae</taxon>
        <taxon>Paracoccus</taxon>
    </lineage>
</organism>
<dbReference type="EMBL" id="JAVQLW010000001">
    <property type="protein sequence ID" value="MDS9467641.1"/>
    <property type="molecule type" value="Genomic_DNA"/>
</dbReference>
<accession>A0ABU2HRJ0</accession>
<evidence type="ECO:0000313" key="2">
    <source>
        <dbReference type="EMBL" id="MDS9467641.1"/>
    </source>
</evidence>
<name>A0ABU2HRJ0_9RHOB</name>
<dbReference type="RefSeq" id="WP_311159812.1">
    <property type="nucleotide sequence ID" value="NZ_JAVQLW010000001.1"/>
</dbReference>
<feature type="signal peptide" evidence="1">
    <location>
        <begin position="1"/>
        <end position="22"/>
    </location>
</feature>
<keyword evidence="1" id="KW-0732">Signal</keyword>
<evidence type="ECO:0000256" key="1">
    <source>
        <dbReference type="SAM" id="SignalP"/>
    </source>
</evidence>
<sequence length="208" mass="22078">MRYALALTILASLAMQASPLLAQEDAANTKEERLWTCETSIAGERTEINYVRDAEFRENVGKLEKNLSGWGKISCPGYITLREILRRNQMTDDGSYCLLWDKAGDTYVGAQLGERKGNALCRKTFCEKVNDTRAATFKGVNGLAVAGYDAVTQRPGATILAATSGSMVGMMQAAGTAAAGVAVSPVAVGSLMIGTAAAGGTMWYCADE</sequence>
<evidence type="ECO:0000313" key="3">
    <source>
        <dbReference type="Proteomes" id="UP001269144"/>
    </source>
</evidence>
<comment type="caution">
    <text evidence="2">The sequence shown here is derived from an EMBL/GenBank/DDBJ whole genome shotgun (WGS) entry which is preliminary data.</text>
</comment>
<keyword evidence="3" id="KW-1185">Reference proteome</keyword>
<dbReference type="Proteomes" id="UP001269144">
    <property type="component" value="Unassembled WGS sequence"/>
</dbReference>
<proteinExistence type="predicted"/>